<dbReference type="EMBL" id="LJSK01000002">
    <property type="protein sequence ID" value="KPI90695.1"/>
    <property type="molecule type" value="Genomic_DNA"/>
</dbReference>
<evidence type="ECO:0000313" key="3">
    <source>
        <dbReference type="Proteomes" id="UP000038009"/>
    </source>
</evidence>
<evidence type="ECO:0000313" key="2">
    <source>
        <dbReference type="EMBL" id="KPI90695.1"/>
    </source>
</evidence>
<feature type="compositionally biased region" description="Low complexity" evidence="1">
    <location>
        <begin position="282"/>
        <end position="298"/>
    </location>
</feature>
<protein>
    <submittedName>
        <fullName evidence="2">Uncharacterized protein</fullName>
    </submittedName>
</protein>
<feature type="region of interest" description="Disordered" evidence="1">
    <location>
        <begin position="622"/>
        <end position="646"/>
    </location>
</feature>
<dbReference type="VEuPathDB" id="TriTrypDB:Lsey_0002_0190"/>
<feature type="region of interest" description="Disordered" evidence="1">
    <location>
        <begin position="261"/>
        <end position="298"/>
    </location>
</feature>
<sequence length="795" mass="85587">MAGRRGVGRPPTKKAVTDAGKNAAKRSSANTDSLSSLTRQEQRRGRHSNGAERAREEDGEEEVTLVYRKPSAHSARSQSGAAGAAATTLPPDAAGTSSVSVAPHSTAASSSSPEKSVLSFVQRATGLVNLSRYLSHCAVRDARLCSADGQGVYEVTQEQIFHCSTDRLETAIQALLNMESLVFTPVDTSSVSGTPWVGHACWVRPAQLQAMVALARVCEAAVPLQLPSLVDPTVAAVMDGKERSSMTWVLPLEMAGALKRSGPPANIAKAHESRDGNAADKSGTAGATAPSFAAASTQSTSTITTANVELVPSPVRLSDVHLRLCCLRRLRQLRIAYGTLLPRLHSAGSITDLCRSLFSHETDACQTLGRLHQIWMTGGPPVSLPALNNSFPPSTAHALNGTDGSPARAKALRDLLSSFLGNPLLLDSLLPLAGISARHPQEEALLQHLVALLKQTTAVDASTWGPMAAMASWRCTDGLYVGQHAARVRALRRVLAEAQFYGLPRFLRSIRVASATAAGEVGTTPYAFSGSGDNCWMKPTALLRAQSRDLDRFFLTPDLLDPTSFMQPDSMQVQLVQEELITLQRSHCGFCLVVGEADEVVTLLHDHLAFMGRIWQHLAKKEEESSAVKAEPSTGDSEEGSECCDARASVPSPASCFAHKKQQHSRPIDPLHLYALRTVDAARRYEREKKKTQQQQQPDSASSSSAPSVPLPFSHVQWVECGSTNKWSPNTHYYGLVYMVVLETDEWETDEVSLMTEGLLPGTAISIAEGEGAETLRPPQTPTYCVNSLLELWRS</sequence>
<proteinExistence type="predicted"/>
<feature type="region of interest" description="Disordered" evidence="1">
    <location>
        <begin position="686"/>
        <end position="709"/>
    </location>
</feature>
<feature type="compositionally biased region" description="Basic and acidic residues" evidence="1">
    <location>
        <begin position="269"/>
        <end position="278"/>
    </location>
</feature>
<dbReference type="OMA" id="ASWRCTD"/>
<accession>A0A0N1IMM3</accession>
<comment type="caution">
    <text evidence="2">The sequence shown here is derived from an EMBL/GenBank/DDBJ whole genome shotgun (WGS) entry which is preliminary data.</text>
</comment>
<dbReference type="OrthoDB" id="266845at2759"/>
<feature type="compositionally biased region" description="Low complexity" evidence="1">
    <location>
        <begin position="72"/>
        <end position="115"/>
    </location>
</feature>
<keyword evidence="3" id="KW-1185">Reference proteome</keyword>
<organism evidence="2 3">
    <name type="scientific">Leptomonas seymouri</name>
    <dbReference type="NCBI Taxonomy" id="5684"/>
    <lineage>
        <taxon>Eukaryota</taxon>
        <taxon>Discoba</taxon>
        <taxon>Euglenozoa</taxon>
        <taxon>Kinetoplastea</taxon>
        <taxon>Metakinetoplastina</taxon>
        <taxon>Trypanosomatida</taxon>
        <taxon>Trypanosomatidae</taxon>
        <taxon>Leishmaniinae</taxon>
        <taxon>Leptomonas</taxon>
    </lineage>
</organism>
<feature type="region of interest" description="Disordered" evidence="1">
    <location>
        <begin position="1"/>
        <end position="115"/>
    </location>
</feature>
<evidence type="ECO:0000256" key="1">
    <source>
        <dbReference type="SAM" id="MobiDB-lite"/>
    </source>
</evidence>
<dbReference type="Proteomes" id="UP000038009">
    <property type="component" value="Unassembled WGS sequence"/>
</dbReference>
<dbReference type="AlphaFoldDB" id="A0A0N1IMM3"/>
<name>A0A0N1IMM3_LEPSE</name>
<feature type="compositionally biased region" description="Polar residues" evidence="1">
    <location>
        <begin position="25"/>
        <end position="39"/>
    </location>
</feature>
<gene>
    <name evidence="2" type="ORF">ABL78_0131</name>
</gene>
<feature type="compositionally biased region" description="Low complexity" evidence="1">
    <location>
        <begin position="693"/>
        <end position="708"/>
    </location>
</feature>
<reference evidence="2 3" key="1">
    <citation type="journal article" date="2015" name="PLoS Pathog.">
        <title>Leptomonas seymouri: Adaptations to the Dixenous Life Cycle Analyzed by Genome Sequencing, Transcriptome Profiling and Co-infection with Leishmania donovani.</title>
        <authorList>
            <person name="Kraeva N."/>
            <person name="Butenko A."/>
            <person name="Hlavacova J."/>
            <person name="Kostygov A."/>
            <person name="Myskova J."/>
            <person name="Grybchuk D."/>
            <person name="Lestinova T."/>
            <person name="Votypka J."/>
            <person name="Volf P."/>
            <person name="Opperdoes F."/>
            <person name="Flegontov P."/>
            <person name="Lukes J."/>
            <person name="Yurchenko V."/>
        </authorList>
    </citation>
    <scope>NUCLEOTIDE SEQUENCE [LARGE SCALE GENOMIC DNA]</scope>
    <source>
        <strain evidence="2 3">ATCC 30220</strain>
    </source>
</reference>